<accession>A0ABQ6LWD0</accession>
<dbReference type="EC" id="3.1.4.1" evidence="5"/>
<evidence type="ECO:0000313" key="12">
    <source>
        <dbReference type="EMBL" id="GMG86411.1"/>
    </source>
</evidence>
<dbReference type="SMART" id="SM00990">
    <property type="entry name" value="VRR_NUC"/>
    <property type="match status" value="1"/>
</dbReference>
<evidence type="ECO:0000256" key="5">
    <source>
        <dbReference type="ARBA" id="ARBA00012029"/>
    </source>
</evidence>
<dbReference type="Pfam" id="PF21315">
    <property type="entry name" value="FAN1_HTH"/>
    <property type="match status" value="1"/>
</dbReference>
<dbReference type="PANTHER" id="PTHR15749:SF4">
    <property type="entry name" value="FANCONI-ASSOCIATED NUCLEASE 1"/>
    <property type="match status" value="1"/>
</dbReference>
<keyword evidence="13" id="KW-1185">Reference proteome</keyword>
<gene>
    <name evidence="12" type="primary">fan1</name>
    <name evidence="12" type="ORF">MNKW57_07320</name>
</gene>
<keyword evidence="7" id="KW-0479">Metal-binding</keyword>
<keyword evidence="9" id="KW-0460">Magnesium</keyword>
<evidence type="ECO:0000256" key="4">
    <source>
        <dbReference type="ARBA" id="ARBA00005533"/>
    </source>
</evidence>
<feature type="domain" description="VRR-NUC" evidence="11">
    <location>
        <begin position="432"/>
        <end position="545"/>
    </location>
</feature>
<comment type="cofactor">
    <cofactor evidence="2">
        <name>Mn(2+)</name>
        <dbReference type="ChEBI" id="CHEBI:29035"/>
    </cofactor>
</comment>
<dbReference type="RefSeq" id="WP_285762932.1">
    <property type="nucleotide sequence ID" value="NZ_BSYJ01000002.1"/>
</dbReference>
<evidence type="ECO:0000313" key="13">
    <source>
        <dbReference type="Proteomes" id="UP001224392"/>
    </source>
</evidence>
<evidence type="ECO:0000256" key="1">
    <source>
        <dbReference type="ARBA" id="ARBA00000983"/>
    </source>
</evidence>
<comment type="cofactor">
    <cofactor evidence="3">
        <name>Mg(2+)</name>
        <dbReference type="ChEBI" id="CHEBI:18420"/>
    </cofactor>
</comment>
<keyword evidence="10" id="KW-0464">Manganese</keyword>
<evidence type="ECO:0000256" key="10">
    <source>
        <dbReference type="ARBA" id="ARBA00023211"/>
    </source>
</evidence>
<dbReference type="InterPro" id="IPR033315">
    <property type="entry name" value="Fan1-like"/>
</dbReference>
<organism evidence="12 13">
    <name type="scientific">Biformimicrobium ophioploci</name>
    <dbReference type="NCBI Taxonomy" id="3036711"/>
    <lineage>
        <taxon>Bacteria</taxon>
        <taxon>Pseudomonadati</taxon>
        <taxon>Pseudomonadota</taxon>
        <taxon>Gammaproteobacteria</taxon>
        <taxon>Cellvibrionales</taxon>
        <taxon>Microbulbiferaceae</taxon>
        <taxon>Biformimicrobium</taxon>
    </lineage>
</organism>
<evidence type="ECO:0000256" key="9">
    <source>
        <dbReference type="ARBA" id="ARBA00022842"/>
    </source>
</evidence>
<comment type="catalytic activity">
    <reaction evidence="1">
        <text>Hydrolytically removes 5'-nucleotides successively from the 3'-hydroxy termini of 3'-hydroxy-terminated oligonucleotides.</text>
        <dbReference type="EC" id="3.1.4.1"/>
    </reaction>
</comment>
<evidence type="ECO:0000256" key="2">
    <source>
        <dbReference type="ARBA" id="ARBA00001936"/>
    </source>
</evidence>
<dbReference type="Pfam" id="PF08774">
    <property type="entry name" value="VRR_NUC"/>
    <property type="match status" value="1"/>
</dbReference>
<evidence type="ECO:0000256" key="7">
    <source>
        <dbReference type="ARBA" id="ARBA00022723"/>
    </source>
</evidence>
<dbReference type="InterPro" id="IPR014883">
    <property type="entry name" value="VRR_NUC"/>
</dbReference>
<evidence type="ECO:0000256" key="6">
    <source>
        <dbReference type="ARBA" id="ARBA00022722"/>
    </source>
</evidence>
<sequence length="546" mass="63265">MSTPDLPPDYYFRNFCGLVDHVRAHHDDLLNDTERHQVSTLRALPAQAQMRYVRMLMRRGNLFRLDRLQYAEIADTAQSAQTLEAAGLVRLDPDLPVEAVAGLYSKPEWLHTLADKVSTEQLRALRALKRAELDAELRNIYSGDRPCLPSTIIELRQPAWFDTFKLLYFGNLHQDLTEFVLRDLGLYRFENYRIDRDTRLIENREQLQELLDYYRLRDLREEVLAGQPEGILEYENSLQQLGNGSRLLCKKVERDRLALARQLERLDAPAEAVTLYERCMAPPARERRARLMSKAGEIGASLKLCGDMLASPRSEEEQFFAADFGYRTARKNKLPWPQPQKYIPPDALIRLDQDEYGVEAGVAAHLDANGECHYVENTLFGGIFGLYYWDLIFAPAAGAFTNPFQYRPHDLYETDFLSLRGAQWRDPEVDFTRPKQLADELIQRWQEKQGIANPFVAWEMLSPELIQSALERIPAAHWAAVFSRIWRAPRENRSGLPDLIFFPADGGYELLEVKGPGDRLQKNQLRWMQHFEAHQIPHKVINVEWR</sequence>
<protein>
    <recommendedName>
        <fullName evidence="5">phosphodiesterase I</fullName>
        <ecNumber evidence="5">3.1.4.1</ecNumber>
    </recommendedName>
</protein>
<dbReference type="Gene3D" id="3.40.1350.10">
    <property type="match status" value="1"/>
</dbReference>
<name>A0ABQ6LWD0_9GAMM</name>
<dbReference type="InterPro" id="IPR049125">
    <property type="entry name" value="FAN1-like_WH"/>
</dbReference>
<comment type="similarity">
    <text evidence="4">Belongs to the FAN1 family.</text>
</comment>
<evidence type="ECO:0000259" key="11">
    <source>
        <dbReference type="SMART" id="SM00990"/>
    </source>
</evidence>
<evidence type="ECO:0000256" key="8">
    <source>
        <dbReference type="ARBA" id="ARBA00022801"/>
    </source>
</evidence>
<dbReference type="EMBL" id="BSYJ01000002">
    <property type="protein sequence ID" value="GMG86411.1"/>
    <property type="molecule type" value="Genomic_DNA"/>
</dbReference>
<dbReference type="Proteomes" id="UP001224392">
    <property type="component" value="Unassembled WGS sequence"/>
</dbReference>
<dbReference type="PANTHER" id="PTHR15749">
    <property type="entry name" value="FANCONI-ASSOCIATED NUCLEASE 1"/>
    <property type="match status" value="1"/>
</dbReference>
<keyword evidence="8" id="KW-0378">Hydrolase</keyword>
<proteinExistence type="inferred from homology"/>
<reference evidence="12 13" key="1">
    <citation type="submission" date="2023-04" db="EMBL/GenBank/DDBJ databases">
        <title>Marinobulbifer ophiurae gen. nov., sp. Nov., isolate from tissue of brittle star Ophioplocus japonicus.</title>
        <authorList>
            <person name="Kawano K."/>
            <person name="Sawayama S."/>
            <person name="Nakagawa S."/>
        </authorList>
    </citation>
    <scope>NUCLEOTIDE SEQUENCE [LARGE SCALE GENOMIC DNA]</scope>
    <source>
        <strain evidence="12 13">NKW57</strain>
    </source>
</reference>
<comment type="caution">
    <text evidence="12">The sequence shown here is derived from an EMBL/GenBank/DDBJ whole genome shotgun (WGS) entry which is preliminary data.</text>
</comment>
<evidence type="ECO:0000256" key="3">
    <source>
        <dbReference type="ARBA" id="ARBA00001946"/>
    </source>
</evidence>
<keyword evidence="6" id="KW-0540">Nuclease</keyword>
<dbReference type="InterPro" id="IPR011856">
    <property type="entry name" value="tRNA_endonuc-like_dom_sf"/>
</dbReference>